<proteinExistence type="predicted"/>
<reference evidence="2" key="1">
    <citation type="submission" date="2022-11" db="EMBL/GenBank/DDBJ databases">
        <title>Centuries of genome instability and evolution in soft-shell clam transmissible cancer (bioRxiv).</title>
        <authorList>
            <person name="Hart S.F.M."/>
            <person name="Yonemitsu M.A."/>
            <person name="Giersch R.M."/>
            <person name="Beal B.F."/>
            <person name="Arriagada G."/>
            <person name="Davis B.W."/>
            <person name="Ostrander E.A."/>
            <person name="Goff S.P."/>
            <person name="Metzger M.J."/>
        </authorList>
    </citation>
    <scope>NUCLEOTIDE SEQUENCE</scope>
    <source>
        <strain evidence="2">MELC-2E11</strain>
        <tissue evidence="2">Siphon/mantle</tissue>
    </source>
</reference>
<evidence type="ECO:0000313" key="3">
    <source>
        <dbReference type="Proteomes" id="UP001164746"/>
    </source>
</evidence>
<protein>
    <submittedName>
        <fullName evidence="2">Uncharacterized protein</fullName>
    </submittedName>
</protein>
<organism evidence="2 3">
    <name type="scientific">Mya arenaria</name>
    <name type="common">Soft-shell clam</name>
    <dbReference type="NCBI Taxonomy" id="6604"/>
    <lineage>
        <taxon>Eukaryota</taxon>
        <taxon>Metazoa</taxon>
        <taxon>Spiralia</taxon>
        <taxon>Lophotrochozoa</taxon>
        <taxon>Mollusca</taxon>
        <taxon>Bivalvia</taxon>
        <taxon>Autobranchia</taxon>
        <taxon>Heteroconchia</taxon>
        <taxon>Euheterodonta</taxon>
        <taxon>Imparidentia</taxon>
        <taxon>Neoheterodontei</taxon>
        <taxon>Myida</taxon>
        <taxon>Myoidea</taxon>
        <taxon>Myidae</taxon>
        <taxon>Mya</taxon>
    </lineage>
</organism>
<evidence type="ECO:0000313" key="2">
    <source>
        <dbReference type="EMBL" id="WAQ99297.1"/>
    </source>
</evidence>
<feature type="region of interest" description="Disordered" evidence="1">
    <location>
        <begin position="1"/>
        <end position="25"/>
    </location>
</feature>
<evidence type="ECO:0000256" key="1">
    <source>
        <dbReference type="SAM" id="MobiDB-lite"/>
    </source>
</evidence>
<dbReference type="EMBL" id="CP111014">
    <property type="protein sequence ID" value="WAQ99297.1"/>
    <property type="molecule type" value="Genomic_DNA"/>
</dbReference>
<name>A0ABY7DNN5_MYAAR</name>
<gene>
    <name evidence="2" type="ORF">MAR_023670</name>
</gene>
<dbReference type="Proteomes" id="UP001164746">
    <property type="component" value="Chromosome 3"/>
</dbReference>
<sequence>MRGPGRSRMREPTRPKHQTLRERGVRAHRLSADVWPLCRDVLPL</sequence>
<feature type="compositionally biased region" description="Basic and acidic residues" evidence="1">
    <location>
        <begin position="8"/>
        <end position="25"/>
    </location>
</feature>
<keyword evidence="3" id="KW-1185">Reference proteome</keyword>
<accession>A0ABY7DNN5</accession>